<comment type="caution">
    <text evidence="1">The sequence shown here is derived from an EMBL/GenBank/DDBJ whole genome shotgun (WGS) entry which is preliminary data.</text>
</comment>
<name>A0A4Y2AZC6_ARAVE</name>
<evidence type="ECO:0000313" key="2">
    <source>
        <dbReference type="Proteomes" id="UP000499080"/>
    </source>
</evidence>
<keyword evidence="2" id="KW-1185">Reference proteome</keyword>
<dbReference type="EMBL" id="BGPR01000043">
    <property type="protein sequence ID" value="GBL85442.1"/>
    <property type="molecule type" value="Genomic_DNA"/>
</dbReference>
<organism evidence="1 2">
    <name type="scientific">Araneus ventricosus</name>
    <name type="common">Orbweaver spider</name>
    <name type="synonym">Epeira ventricosa</name>
    <dbReference type="NCBI Taxonomy" id="182803"/>
    <lineage>
        <taxon>Eukaryota</taxon>
        <taxon>Metazoa</taxon>
        <taxon>Ecdysozoa</taxon>
        <taxon>Arthropoda</taxon>
        <taxon>Chelicerata</taxon>
        <taxon>Arachnida</taxon>
        <taxon>Araneae</taxon>
        <taxon>Araneomorphae</taxon>
        <taxon>Entelegynae</taxon>
        <taxon>Araneoidea</taxon>
        <taxon>Araneidae</taxon>
        <taxon>Araneus</taxon>
    </lineage>
</organism>
<protein>
    <submittedName>
        <fullName evidence="1">Uncharacterized protein</fullName>
    </submittedName>
</protein>
<dbReference type="AlphaFoldDB" id="A0A4Y2AZC6"/>
<dbReference type="Proteomes" id="UP000499080">
    <property type="component" value="Unassembled WGS sequence"/>
</dbReference>
<gene>
    <name evidence="1" type="ORF">AVEN_34624_1</name>
</gene>
<reference evidence="1 2" key="1">
    <citation type="journal article" date="2019" name="Sci. Rep.">
        <title>Orb-weaving spider Araneus ventricosus genome elucidates the spidroin gene catalogue.</title>
        <authorList>
            <person name="Kono N."/>
            <person name="Nakamura H."/>
            <person name="Ohtoshi R."/>
            <person name="Moran D.A.P."/>
            <person name="Shinohara A."/>
            <person name="Yoshida Y."/>
            <person name="Fujiwara M."/>
            <person name="Mori M."/>
            <person name="Tomita M."/>
            <person name="Arakawa K."/>
        </authorList>
    </citation>
    <scope>NUCLEOTIDE SEQUENCE [LARGE SCALE GENOMIC DNA]</scope>
</reference>
<accession>A0A4Y2AZC6</accession>
<evidence type="ECO:0000313" key="1">
    <source>
        <dbReference type="EMBL" id="GBL85442.1"/>
    </source>
</evidence>
<proteinExistence type="predicted"/>
<sequence>MPSGWQLAVFFHARNLCGPLSSGSSPGRQPILPPYWIYSQNLLQGIPKCPKVAFINNNCHTSFLSCDHDSSTWLIMLEQVGLVRTVRNPMQSYETRRLKVKWQSPNFRQQAECLESTRTCGIIMYNNTTCITLHVAITYIGEANMHAPYLREYMNLEDISFFTGGTDAVPEDLARGWYICVTTKSLGFLGN</sequence>